<feature type="transmembrane region" description="Helical" evidence="1">
    <location>
        <begin position="47"/>
        <end position="68"/>
    </location>
</feature>
<keyword evidence="1" id="KW-1133">Transmembrane helix</keyword>
<evidence type="ECO:0000256" key="1">
    <source>
        <dbReference type="SAM" id="Phobius"/>
    </source>
</evidence>
<accession>A0A382VNT1</accession>
<keyword evidence="1" id="KW-0812">Transmembrane</keyword>
<name>A0A382VNT1_9ZZZZ</name>
<feature type="transmembrane region" description="Helical" evidence="1">
    <location>
        <begin position="6"/>
        <end position="26"/>
    </location>
</feature>
<proteinExistence type="predicted"/>
<keyword evidence="1" id="KW-0472">Membrane</keyword>
<dbReference type="EMBL" id="UINC01153121">
    <property type="protein sequence ID" value="SVD47665.1"/>
    <property type="molecule type" value="Genomic_DNA"/>
</dbReference>
<organism evidence="2">
    <name type="scientific">marine metagenome</name>
    <dbReference type="NCBI Taxonomy" id="408172"/>
    <lineage>
        <taxon>unclassified sequences</taxon>
        <taxon>metagenomes</taxon>
        <taxon>ecological metagenomes</taxon>
    </lineage>
</organism>
<evidence type="ECO:0000313" key="2">
    <source>
        <dbReference type="EMBL" id="SVD47665.1"/>
    </source>
</evidence>
<gene>
    <name evidence="2" type="ORF">METZ01_LOCUS400519</name>
</gene>
<sequence>MVEEFNGVIFLAIYVIILVGIAFYCFQTIFMTRNFLQKYGIDQSGAFMTRFSGTFMLPFVIVMIYMLFDGISGHWMIFAYGFLQSITALIIGYWTVEMSDFRTTNGEKMSKEGYLAPLCFAIVWTVLIYGVADRIYA</sequence>
<reference evidence="2" key="1">
    <citation type="submission" date="2018-05" db="EMBL/GenBank/DDBJ databases">
        <authorList>
            <person name="Lanie J.A."/>
            <person name="Ng W.-L."/>
            <person name="Kazmierczak K.M."/>
            <person name="Andrzejewski T.M."/>
            <person name="Davidsen T.M."/>
            <person name="Wayne K.J."/>
            <person name="Tettelin H."/>
            <person name="Glass J.I."/>
            <person name="Rusch D."/>
            <person name="Podicherti R."/>
            <person name="Tsui H.-C.T."/>
            <person name="Winkler M.E."/>
        </authorList>
    </citation>
    <scope>NUCLEOTIDE SEQUENCE</scope>
</reference>
<dbReference type="AlphaFoldDB" id="A0A382VNT1"/>
<feature type="transmembrane region" description="Helical" evidence="1">
    <location>
        <begin position="114"/>
        <end position="132"/>
    </location>
</feature>
<feature type="transmembrane region" description="Helical" evidence="1">
    <location>
        <begin position="74"/>
        <end position="94"/>
    </location>
</feature>
<protein>
    <submittedName>
        <fullName evidence="2">Uncharacterized protein</fullName>
    </submittedName>
</protein>